<dbReference type="eggNOG" id="COG0084">
    <property type="taxonomic scope" value="Bacteria"/>
</dbReference>
<dbReference type="HOGENOM" id="CLU_031506_0_1_6"/>
<sequence>MSTHLLIDTHSHFDADEFTQDRAEAFARAQAVGVSMQIVPAVSFRGWETLRTVCNTYQGLYPAYGLHPMYLAEHQASHLTALTEWLHHESAIAVGECGLDYYVKGLDPAQQNYFFTAQLQIAVDQQLPVIIHARRAVETVIQQIRRFPRCRGVVHSFAGSEQQARQLLDLGFYLSFGGPITYPTAHKLRKLVQVLPLEGILLETDAPDQPLASHRGERNEPAYLLEVLTCIAELRQQSPAEIARITTRNTFELFGLTQ</sequence>
<feature type="binding site" evidence="4">
    <location>
        <position position="12"/>
    </location>
    <ligand>
        <name>a divalent metal cation</name>
        <dbReference type="ChEBI" id="CHEBI:60240"/>
        <label>1</label>
    </ligand>
</feature>
<dbReference type="Gene3D" id="3.20.20.140">
    <property type="entry name" value="Metal-dependent hydrolases"/>
    <property type="match status" value="1"/>
</dbReference>
<gene>
    <name evidence="5" type="ORF">BegalDRAFT_0205</name>
</gene>
<feature type="binding site" evidence="4">
    <location>
        <position position="96"/>
    </location>
    <ligand>
        <name>a divalent metal cation</name>
        <dbReference type="ChEBI" id="CHEBI:60240"/>
        <label>1</label>
    </ligand>
</feature>
<dbReference type="GO" id="GO:0004536">
    <property type="term" value="F:DNA nuclease activity"/>
    <property type="evidence" value="ECO:0007669"/>
    <property type="project" value="InterPro"/>
</dbReference>
<feature type="binding site" evidence="4">
    <location>
        <position position="132"/>
    </location>
    <ligand>
        <name>a divalent metal cation</name>
        <dbReference type="ChEBI" id="CHEBI:60240"/>
        <label>2</label>
    </ligand>
</feature>
<dbReference type="GO" id="GO:0005829">
    <property type="term" value="C:cytosol"/>
    <property type="evidence" value="ECO:0007669"/>
    <property type="project" value="TreeGrafter"/>
</dbReference>
<name>I3CBY5_9GAMM</name>
<organism evidence="5 6">
    <name type="scientific">Beggiatoa alba B18LD</name>
    <dbReference type="NCBI Taxonomy" id="395493"/>
    <lineage>
        <taxon>Bacteria</taxon>
        <taxon>Pseudomonadati</taxon>
        <taxon>Pseudomonadota</taxon>
        <taxon>Gammaproteobacteria</taxon>
        <taxon>Thiotrichales</taxon>
        <taxon>Thiotrichaceae</taxon>
        <taxon>Beggiatoa</taxon>
    </lineage>
</organism>
<dbReference type="InterPro" id="IPR018228">
    <property type="entry name" value="DNase_TatD-rel_CS"/>
</dbReference>
<dbReference type="CDD" id="cd01310">
    <property type="entry name" value="TatD_DNAse"/>
    <property type="match status" value="1"/>
</dbReference>
<evidence type="ECO:0000313" key="5">
    <source>
        <dbReference type="EMBL" id="EIJ41128.1"/>
    </source>
</evidence>
<dbReference type="FunFam" id="3.20.20.140:FF:000005">
    <property type="entry name" value="TatD family hydrolase"/>
    <property type="match status" value="1"/>
</dbReference>
<dbReference type="Proteomes" id="UP000005744">
    <property type="component" value="Unassembled WGS sequence"/>
</dbReference>
<keyword evidence="3 5" id="KW-0378">Hydrolase</keyword>
<dbReference type="PIRSF" id="PIRSF005902">
    <property type="entry name" value="DNase_TatD"/>
    <property type="match status" value="1"/>
</dbReference>
<evidence type="ECO:0000313" key="6">
    <source>
        <dbReference type="Proteomes" id="UP000005744"/>
    </source>
</evidence>
<protein>
    <submittedName>
        <fullName evidence="5">Hydrolase, TatD family</fullName>
    </submittedName>
</protein>
<dbReference type="GO" id="GO:0016788">
    <property type="term" value="F:hydrolase activity, acting on ester bonds"/>
    <property type="evidence" value="ECO:0007669"/>
    <property type="project" value="InterPro"/>
</dbReference>
<dbReference type="STRING" id="395493.BegalDRAFT_0205"/>
<dbReference type="InterPro" id="IPR032466">
    <property type="entry name" value="Metal_Hydrolase"/>
</dbReference>
<dbReference type="PROSITE" id="PS01137">
    <property type="entry name" value="TATD_1"/>
    <property type="match status" value="1"/>
</dbReference>
<dbReference type="EMBL" id="JH600070">
    <property type="protein sequence ID" value="EIJ41128.1"/>
    <property type="molecule type" value="Genomic_DNA"/>
</dbReference>
<feature type="binding site" evidence="4">
    <location>
        <position position="205"/>
    </location>
    <ligand>
        <name>a divalent metal cation</name>
        <dbReference type="ChEBI" id="CHEBI:60240"/>
        <label>1</label>
    </ligand>
</feature>
<dbReference type="InterPro" id="IPR015991">
    <property type="entry name" value="TatD/YcfH-like"/>
</dbReference>
<evidence type="ECO:0000256" key="2">
    <source>
        <dbReference type="ARBA" id="ARBA00022723"/>
    </source>
</evidence>
<dbReference type="PANTHER" id="PTHR46124:SF3">
    <property type="entry name" value="HYDROLASE"/>
    <property type="match status" value="1"/>
</dbReference>
<dbReference type="SUPFAM" id="SSF51556">
    <property type="entry name" value="Metallo-dependent hydrolases"/>
    <property type="match status" value="1"/>
</dbReference>
<dbReference type="Pfam" id="PF01026">
    <property type="entry name" value="TatD_DNase"/>
    <property type="match status" value="1"/>
</dbReference>
<dbReference type="OrthoDB" id="9810005at2"/>
<keyword evidence="2 4" id="KW-0479">Metal-binding</keyword>
<dbReference type="InterPro" id="IPR001130">
    <property type="entry name" value="TatD-like"/>
</dbReference>
<feature type="binding site" evidence="4">
    <location>
        <position position="10"/>
    </location>
    <ligand>
        <name>a divalent metal cation</name>
        <dbReference type="ChEBI" id="CHEBI:60240"/>
        <label>1</label>
    </ligand>
</feature>
<accession>I3CBY5</accession>
<evidence type="ECO:0000256" key="3">
    <source>
        <dbReference type="ARBA" id="ARBA00022801"/>
    </source>
</evidence>
<dbReference type="PROSITE" id="PS01090">
    <property type="entry name" value="TATD_2"/>
    <property type="match status" value="1"/>
</dbReference>
<reference evidence="5 6" key="1">
    <citation type="submission" date="2011-11" db="EMBL/GenBank/DDBJ databases">
        <title>Improved High-Quality Draft sequence of Beggiatoa alba B18lD.</title>
        <authorList>
            <consortium name="US DOE Joint Genome Institute"/>
            <person name="Lucas S."/>
            <person name="Han J."/>
            <person name="Lapidus A."/>
            <person name="Cheng J.-F."/>
            <person name="Goodwin L."/>
            <person name="Pitluck S."/>
            <person name="Peters L."/>
            <person name="Mikhailova N."/>
            <person name="Held B."/>
            <person name="Detter J.C."/>
            <person name="Han C."/>
            <person name="Tapia R."/>
            <person name="Land M."/>
            <person name="Hauser L."/>
            <person name="Kyrpides N."/>
            <person name="Ivanova N."/>
            <person name="Pagani I."/>
            <person name="Samuel K."/>
            <person name="Teske A."/>
            <person name="Mueller J."/>
            <person name="Woyke T."/>
        </authorList>
    </citation>
    <scope>NUCLEOTIDE SEQUENCE [LARGE SCALE GENOMIC DNA]</scope>
    <source>
        <strain evidence="5 6">B18LD</strain>
    </source>
</reference>
<proteinExistence type="inferred from homology"/>
<dbReference type="AlphaFoldDB" id="I3CBY5"/>
<dbReference type="RefSeq" id="WP_002682767.1">
    <property type="nucleotide sequence ID" value="NZ_JH600070.1"/>
</dbReference>
<comment type="similarity">
    <text evidence="1">Belongs to the metallo-dependent hydrolases superfamily. TatD-type hydrolase family.</text>
</comment>
<dbReference type="PROSITE" id="PS01091">
    <property type="entry name" value="TATD_3"/>
    <property type="match status" value="1"/>
</dbReference>
<dbReference type="NCBIfam" id="TIGR00010">
    <property type="entry name" value="YchF/TatD family DNA exonuclease"/>
    <property type="match status" value="1"/>
</dbReference>
<evidence type="ECO:0000256" key="4">
    <source>
        <dbReference type="PIRSR" id="PIRSR005902-1"/>
    </source>
</evidence>
<evidence type="ECO:0000256" key="1">
    <source>
        <dbReference type="ARBA" id="ARBA00009275"/>
    </source>
</evidence>
<keyword evidence="6" id="KW-1185">Reference proteome</keyword>
<dbReference type="PANTHER" id="PTHR46124">
    <property type="entry name" value="D-AMINOACYL-TRNA DEACYLASE"/>
    <property type="match status" value="1"/>
</dbReference>
<feature type="binding site" evidence="4">
    <location>
        <position position="155"/>
    </location>
    <ligand>
        <name>a divalent metal cation</name>
        <dbReference type="ChEBI" id="CHEBI:60240"/>
        <label>2</label>
    </ligand>
</feature>
<dbReference type="GO" id="GO:0046872">
    <property type="term" value="F:metal ion binding"/>
    <property type="evidence" value="ECO:0007669"/>
    <property type="project" value="UniProtKB-KW"/>
</dbReference>